<dbReference type="SMART" id="SM01117">
    <property type="entry name" value="Cyt-b5"/>
    <property type="match status" value="1"/>
</dbReference>
<comment type="caution">
    <text evidence="2">The sequence shown here is derived from an EMBL/GenBank/DDBJ whole genome shotgun (WGS) entry which is preliminary data.</text>
</comment>
<dbReference type="Proteomes" id="UP000009311">
    <property type="component" value="Unassembled WGS sequence"/>
</dbReference>
<accession>I7IZ38</accession>
<dbReference type="SUPFAM" id="SSF55856">
    <property type="entry name" value="Cytochrome b5-like heme/steroid binding domain"/>
    <property type="match status" value="1"/>
</dbReference>
<dbReference type="EMBL" id="CAKD01000013">
    <property type="protein sequence ID" value="CCI84872.1"/>
    <property type="molecule type" value="Genomic_DNA"/>
</dbReference>
<dbReference type="eggNOG" id="COG4892">
    <property type="taxonomic scope" value="Bacteria"/>
</dbReference>
<gene>
    <name evidence="2" type="ORF">BN53_01980</name>
</gene>
<dbReference type="RefSeq" id="WP_009559425.1">
    <property type="nucleotide sequence ID" value="NZ_AYZN01000002.1"/>
</dbReference>
<dbReference type="AlphaFoldDB" id="I7IZ38"/>
<dbReference type="Pfam" id="PF00173">
    <property type="entry name" value="Cyt-b5"/>
    <property type="match status" value="1"/>
</dbReference>
<proteinExistence type="predicted"/>
<dbReference type="InterPro" id="IPR001199">
    <property type="entry name" value="Cyt_B5-like_heme/steroid-bd"/>
</dbReference>
<reference evidence="2 3" key="1">
    <citation type="submission" date="2012-06" db="EMBL/GenBank/DDBJ databases">
        <title>Draft Genome Sequence of Lactobacillus pasteurii CRBIP 24.76T.</title>
        <authorList>
            <person name="Cousin S."/>
            <person name="Bouchier C."/>
            <person name="Loux V."/>
            <person name="Ma L."/>
            <person name="Creno S."/>
            <person name="Bizet C."/>
            <person name="Clermont D."/>
        </authorList>
    </citation>
    <scope>NUCLEOTIDE SEQUENCE [LARGE SCALE GENOMIC DNA]</scope>
    <source>
        <strain evidence="3">CRBIP 24.76T</strain>
    </source>
</reference>
<evidence type="ECO:0000313" key="3">
    <source>
        <dbReference type="Proteomes" id="UP000009311"/>
    </source>
</evidence>
<protein>
    <submittedName>
        <fullName evidence="2">Putative steroid-binding protein 3</fullName>
    </submittedName>
</protein>
<dbReference type="OrthoDB" id="9785263at2"/>
<dbReference type="InterPro" id="IPR036400">
    <property type="entry name" value="Cyt_B5-like_heme/steroid_sf"/>
</dbReference>
<feature type="domain" description="Cytochrome b5 heme-binding" evidence="1">
    <location>
        <begin position="4"/>
        <end position="75"/>
    </location>
</feature>
<evidence type="ECO:0000259" key="1">
    <source>
        <dbReference type="SMART" id="SM01117"/>
    </source>
</evidence>
<organism evidence="2 3">
    <name type="scientific">Lactobacillus pasteurii DSM 23907 = CRBIP 24.76</name>
    <dbReference type="NCBI Taxonomy" id="1423790"/>
    <lineage>
        <taxon>Bacteria</taxon>
        <taxon>Bacillati</taxon>
        <taxon>Bacillota</taxon>
        <taxon>Bacilli</taxon>
        <taxon>Lactobacillales</taxon>
        <taxon>Lactobacillaceae</taxon>
        <taxon>Lactobacillus</taxon>
    </lineage>
</organism>
<evidence type="ECO:0000313" key="2">
    <source>
        <dbReference type="EMBL" id="CCI84872.1"/>
    </source>
</evidence>
<keyword evidence="3" id="KW-1185">Reference proteome</keyword>
<dbReference type="Gene3D" id="3.10.120.10">
    <property type="entry name" value="Cytochrome b5-like heme/steroid binding domain"/>
    <property type="match status" value="1"/>
</dbReference>
<sequence>MQEFTIEELAKFDGKDGHEAYVAVDGKVYDVTGNPHWQGGEHHGNLAGHDVTKALEVSPHGTRVLAGLKQVGVLK</sequence>
<dbReference type="PATRIC" id="fig|1423790.3.peg.964"/>
<name>I7IZ38_9LACO</name>